<dbReference type="InterPro" id="IPR005467">
    <property type="entry name" value="His_kinase_dom"/>
</dbReference>
<dbReference type="InterPro" id="IPR004358">
    <property type="entry name" value="Sig_transdc_His_kin-like_C"/>
</dbReference>
<dbReference type="PROSITE" id="PS50109">
    <property type="entry name" value="HIS_KIN"/>
    <property type="match status" value="1"/>
</dbReference>
<dbReference type="InterPro" id="IPR003661">
    <property type="entry name" value="HisK_dim/P_dom"/>
</dbReference>
<dbReference type="SUPFAM" id="SSF55781">
    <property type="entry name" value="GAF domain-like"/>
    <property type="match status" value="1"/>
</dbReference>
<dbReference type="Pfam" id="PF00512">
    <property type="entry name" value="HisKA"/>
    <property type="match status" value="1"/>
</dbReference>
<evidence type="ECO:0000259" key="5">
    <source>
        <dbReference type="PROSITE" id="PS50109"/>
    </source>
</evidence>
<dbReference type="PRINTS" id="PR00344">
    <property type="entry name" value="BCTRLSENSOR"/>
</dbReference>
<dbReference type="EC" id="2.7.13.3" evidence="2"/>
<dbReference type="InterPro" id="IPR003018">
    <property type="entry name" value="GAF"/>
</dbReference>
<dbReference type="SUPFAM" id="SSF55874">
    <property type="entry name" value="ATPase domain of HSP90 chaperone/DNA topoisomerase II/histidine kinase"/>
    <property type="match status" value="1"/>
</dbReference>
<evidence type="ECO:0000256" key="3">
    <source>
        <dbReference type="ARBA" id="ARBA00022553"/>
    </source>
</evidence>
<dbReference type="PANTHER" id="PTHR43102">
    <property type="entry name" value="SLR1143 PROTEIN"/>
    <property type="match status" value="1"/>
</dbReference>
<evidence type="ECO:0000256" key="1">
    <source>
        <dbReference type="ARBA" id="ARBA00000085"/>
    </source>
</evidence>
<keyword evidence="4" id="KW-0175">Coiled coil</keyword>
<keyword evidence="6" id="KW-0067">ATP-binding</keyword>
<evidence type="ECO:0000256" key="2">
    <source>
        <dbReference type="ARBA" id="ARBA00012438"/>
    </source>
</evidence>
<dbReference type="Pfam" id="PF02518">
    <property type="entry name" value="HATPase_c"/>
    <property type="match status" value="1"/>
</dbReference>
<dbReference type="CDD" id="cd00082">
    <property type="entry name" value="HisKA"/>
    <property type="match status" value="1"/>
</dbReference>
<dbReference type="InterPro" id="IPR036890">
    <property type="entry name" value="HATPase_C_sf"/>
</dbReference>
<dbReference type="InterPro" id="IPR036097">
    <property type="entry name" value="HisK_dim/P_sf"/>
</dbReference>
<dbReference type="Gene3D" id="1.10.287.130">
    <property type="match status" value="1"/>
</dbReference>
<feature type="domain" description="Histidine kinase" evidence="5">
    <location>
        <begin position="188"/>
        <end position="399"/>
    </location>
</feature>
<comment type="catalytic activity">
    <reaction evidence="1">
        <text>ATP + protein L-histidine = ADP + protein N-phospho-L-histidine.</text>
        <dbReference type="EC" id="2.7.13.3"/>
    </reaction>
</comment>
<dbReference type="SMART" id="SM00388">
    <property type="entry name" value="HisKA"/>
    <property type="match status" value="1"/>
</dbReference>
<keyword evidence="7" id="KW-1185">Reference proteome</keyword>
<dbReference type="InterPro" id="IPR029016">
    <property type="entry name" value="GAF-like_dom_sf"/>
</dbReference>
<feature type="coiled-coil region" evidence="4">
    <location>
        <begin position="158"/>
        <end position="185"/>
    </location>
</feature>
<dbReference type="SMART" id="SM00387">
    <property type="entry name" value="HATPase_c"/>
    <property type="match status" value="1"/>
</dbReference>
<evidence type="ECO:0000313" key="7">
    <source>
        <dbReference type="Proteomes" id="UP001597094"/>
    </source>
</evidence>
<gene>
    <name evidence="6" type="ORF">ACFQ2O_13965</name>
</gene>
<dbReference type="Proteomes" id="UP001597094">
    <property type="component" value="Unassembled WGS sequence"/>
</dbReference>
<dbReference type="Pfam" id="PF01590">
    <property type="entry name" value="GAF"/>
    <property type="match status" value="1"/>
</dbReference>
<keyword evidence="6" id="KW-0547">Nucleotide-binding</keyword>
<evidence type="ECO:0000313" key="6">
    <source>
        <dbReference type="EMBL" id="MFD1187319.1"/>
    </source>
</evidence>
<dbReference type="SUPFAM" id="SSF47384">
    <property type="entry name" value="Homodimeric domain of signal transducing histidine kinase"/>
    <property type="match status" value="1"/>
</dbReference>
<dbReference type="Gene3D" id="3.30.565.10">
    <property type="entry name" value="Histidine kinase-like ATPase, C-terminal domain"/>
    <property type="match status" value="1"/>
</dbReference>
<keyword evidence="3" id="KW-0597">Phosphoprotein</keyword>
<dbReference type="Gene3D" id="3.30.450.40">
    <property type="match status" value="1"/>
</dbReference>
<dbReference type="EMBL" id="JBHTLD010000132">
    <property type="protein sequence ID" value="MFD1187319.1"/>
    <property type="molecule type" value="Genomic_DNA"/>
</dbReference>
<name>A0ABW3SR51_9BACT</name>
<dbReference type="RefSeq" id="WP_377528657.1">
    <property type="nucleotide sequence ID" value="NZ_JBHTLD010000132.1"/>
</dbReference>
<reference evidence="7" key="1">
    <citation type="journal article" date="2019" name="Int. J. Syst. Evol. Microbiol.">
        <title>The Global Catalogue of Microorganisms (GCM) 10K type strain sequencing project: providing services to taxonomists for standard genome sequencing and annotation.</title>
        <authorList>
            <consortium name="The Broad Institute Genomics Platform"/>
            <consortium name="The Broad Institute Genome Sequencing Center for Infectious Disease"/>
            <person name="Wu L."/>
            <person name="Ma J."/>
        </authorList>
    </citation>
    <scope>NUCLEOTIDE SEQUENCE [LARGE SCALE GENOMIC DNA]</scope>
    <source>
        <strain evidence="7">JCM 31319</strain>
    </source>
</reference>
<dbReference type="GO" id="GO:0005524">
    <property type="term" value="F:ATP binding"/>
    <property type="evidence" value="ECO:0007669"/>
    <property type="project" value="UniProtKB-KW"/>
</dbReference>
<protein>
    <recommendedName>
        <fullName evidence="2">histidine kinase</fullName>
        <ecNumber evidence="2">2.7.13.3</ecNumber>
    </recommendedName>
</protein>
<organism evidence="6 7">
    <name type="scientific">Pontibacter rugosus</name>
    <dbReference type="NCBI Taxonomy" id="1745966"/>
    <lineage>
        <taxon>Bacteria</taxon>
        <taxon>Pseudomonadati</taxon>
        <taxon>Bacteroidota</taxon>
        <taxon>Cytophagia</taxon>
        <taxon>Cytophagales</taxon>
        <taxon>Hymenobacteraceae</taxon>
        <taxon>Pontibacter</taxon>
    </lineage>
</organism>
<dbReference type="PANTHER" id="PTHR43102:SF2">
    <property type="entry name" value="GAF DOMAIN-CONTAINING PROTEIN"/>
    <property type="match status" value="1"/>
</dbReference>
<sequence>MVAEEFEIKEENERLKVLDNFEVLDTPAEAELDEITNLASQICGTPISLISLIDEKRQWFKSKVGLYVPETPRSISFCQHAIKKDEVFEVQDAYEDKRFKDNPLVTGEPNIRFYAGSPLLTESGHKLGTLCVIDTIPRRLTPEQKYALEVLAKQVVANFELRQKQKQLELDKKQLQESNEKLDQFVSMVSHDLKEPIMNMQTVIEWLQEDLGAKDYSSLSRNLHLLKERASTMEHLVQGLLEYALTHVHDLPKVTVCVEQLIKQIIATMCHVQNFTITISPNLPTIETEKILLQQVFINLLTNAVKYHHTGKGKITVGVKEADSNKYVFFVQDDGPGIAPQHHERVFGMYERLIRDSHKTKGSGIGLATVRKIVQAKGGKIWIESELGQGATFYFTWKK</sequence>
<dbReference type="SMART" id="SM00065">
    <property type="entry name" value="GAF"/>
    <property type="match status" value="1"/>
</dbReference>
<accession>A0ABW3SR51</accession>
<evidence type="ECO:0000256" key="4">
    <source>
        <dbReference type="SAM" id="Coils"/>
    </source>
</evidence>
<proteinExistence type="predicted"/>
<dbReference type="InterPro" id="IPR003594">
    <property type="entry name" value="HATPase_dom"/>
</dbReference>
<comment type="caution">
    <text evidence="6">The sequence shown here is derived from an EMBL/GenBank/DDBJ whole genome shotgun (WGS) entry which is preliminary data.</text>
</comment>